<dbReference type="EMBL" id="SOGT01000006">
    <property type="protein sequence ID" value="TFD27338.1"/>
    <property type="molecule type" value="Genomic_DNA"/>
</dbReference>
<evidence type="ECO:0000313" key="2">
    <source>
        <dbReference type="EMBL" id="TFD27338.1"/>
    </source>
</evidence>
<organism evidence="2 3">
    <name type="scientific">Cryobacterium lyxosi</name>
    <dbReference type="NCBI Taxonomy" id="1259228"/>
    <lineage>
        <taxon>Bacteria</taxon>
        <taxon>Bacillati</taxon>
        <taxon>Actinomycetota</taxon>
        <taxon>Actinomycetes</taxon>
        <taxon>Micrococcales</taxon>
        <taxon>Microbacteriaceae</taxon>
        <taxon>Cryobacterium</taxon>
    </lineage>
</organism>
<feature type="compositionally biased region" description="Basic and acidic residues" evidence="1">
    <location>
        <begin position="14"/>
        <end position="33"/>
    </location>
</feature>
<protein>
    <submittedName>
        <fullName evidence="2">Uncharacterized protein</fullName>
    </submittedName>
</protein>
<feature type="region of interest" description="Disordered" evidence="1">
    <location>
        <begin position="1"/>
        <end position="35"/>
    </location>
</feature>
<name>A0A4R8ZGZ5_9MICO</name>
<reference evidence="2 3" key="1">
    <citation type="submission" date="2019-03" db="EMBL/GenBank/DDBJ databases">
        <title>Genomics of glacier-inhabiting Cryobacterium strains.</title>
        <authorList>
            <person name="Liu Q."/>
            <person name="Xin Y.-H."/>
        </authorList>
    </citation>
    <scope>NUCLEOTIDE SEQUENCE [LARGE SCALE GENOMIC DNA]</scope>
    <source>
        <strain evidence="2 3">TMT1-1</strain>
    </source>
</reference>
<dbReference type="RefSeq" id="WP_134571926.1">
    <property type="nucleotide sequence ID" value="NZ_SOGT01000006.1"/>
</dbReference>
<sequence>MTDLSPESNPFGKHKAELPDADKPNLETDRPENGDALLQTIEGGIDDARARSSDVTEHTARAIARAIANALGDNGRALDEFARTGSGSNATLNEEYLEVYNDPTTPGQVRTWIDWFGTYLVQRENTGSGRQFMNEHLSPKLARLLVRTEVTVGGEQFTVHLPASYGEADITDLAETLKELSLDEDPGLQAFLSLPDVNAMSGNIMESFHEAFAGTYRNTEAALRALSPLEEWESDLAEWVIEQGVEHRALQWNLDPLVQRLRDVYDLVQWRGVFHAFIK</sequence>
<comment type="caution">
    <text evidence="2">The sequence shown here is derived from an EMBL/GenBank/DDBJ whole genome shotgun (WGS) entry which is preliminary data.</text>
</comment>
<evidence type="ECO:0000256" key="1">
    <source>
        <dbReference type="SAM" id="MobiDB-lite"/>
    </source>
</evidence>
<evidence type="ECO:0000313" key="3">
    <source>
        <dbReference type="Proteomes" id="UP000298424"/>
    </source>
</evidence>
<gene>
    <name evidence="2" type="ORF">E3T27_06170</name>
</gene>
<dbReference type="OrthoDB" id="5051226at2"/>
<keyword evidence="3" id="KW-1185">Reference proteome</keyword>
<dbReference type="AlphaFoldDB" id="A0A4R8ZGZ5"/>
<dbReference type="Proteomes" id="UP000298424">
    <property type="component" value="Unassembled WGS sequence"/>
</dbReference>
<accession>A0A4R8ZGZ5</accession>
<proteinExistence type="predicted"/>